<dbReference type="SUPFAM" id="SSF56112">
    <property type="entry name" value="Protein kinase-like (PK-like)"/>
    <property type="match status" value="1"/>
</dbReference>
<evidence type="ECO:0008006" key="3">
    <source>
        <dbReference type="Google" id="ProtNLM"/>
    </source>
</evidence>
<dbReference type="OrthoDB" id="2942798at2759"/>
<dbReference type="EMBL" id="PKSG01000844">
    <property type="protein sequence ID" value="POR32468.1"/>
    <property type="molecule type" value="Genomic_DNA"/>
</dbReference>
<evidence type="ECO:0000313" key="2">
    <source>
        <dbReference type="Proteomes" id="UP000237481"/>
    </source>
</evidence>
<dbReference type="AlphaFoldDB" id="A0A2S4KQK5"/>
<evidence type="ECO:0000313" key="1">
    <source>
        <dbReference type="EMBL" id="POR32468.1"/>
    </source>
</evidence>
<sequence>MAKEYDEGDSRPLSVKFRFNANTLSAVGDWSDSEHPNVLRLTILRSSFDQAVISILLALPHAIQNFARALVPGYFLPPRIILKKMKPEWDDEFNNEVRIYERLRPAQGHLIPICYGLAWCDGKRALVLSEVNGVLPFEQPVDSPLDTAEFCRRLEVAFGELGAFGLMYDDPKLDNYLLIDDRIVIIDLESVVEGEEEGAIERVIEANIEFARDRYRSYLKSRYMPW</sequence>
<name>A0A2S4KQK5_9HYPO</name>
<comment type="caution">
    <text evidence="1">The sequence shown here is derived from an EMBL/GenBank/DDBJ whole genome shotgun (WGS) entry which is preliminary data.</text>
</comment>
<dbReference type="Proteomes" id="UP000237481">
    <property type="component" value="Unassembled WGS sequence"/>
</dbReference>
<dbReference type="InterPro" id="IPR011009">
    <property type="entry name" value="Kinase-like_dom_sf"/>
</dbReference>
<accession>A0A2S4KQK5</accession>
<protein>
    <recommendedName>
        <fullName evidence="3">Protein kinase-like domain protein</fullName>
    </recommendedName>
</protein>
<keyword evidence="2" id="KW-1185">Reference proteome</keyword>
<organism evidence="1 2">
    <name type="scientific">Tolypocladium paradoxum</name>
    <dbReference type="NCBI Taxonomy" id="94208"/>
    <lineage>
        <taxon>Eukaryota</taxon>
        <taxon>Fungi</taxon>
        <taxon>Dikarya</taxon>
        <taxon>Ascomycota</taxon>
        <taxon>Pezizomycotina</taxon>
        <taxon>Sordariomycetes</taxon>
        <taxon>Hypocreomycetidae</taxon>
        <taxon>Hypocreales</taxon>
        <taxon>Ophiocordycipitaceae</taxon>
        <taxon>Tolypocladium</taxon>
    </lineage>
</organism>
<gene>
    <name evidence="1" type="ORF">TPAR_07322</name>
</gene>
<reference evidence="1 2" key="1">
    <citation type="submission" date="2018-01" db="EMBL/GenBank/DDBJ databases">
        <title>Harnessing the power of phylogenomics to disentangle the directionality and signatures of interkingdom host jumping in the parasitic fungal genus Tolypocladium.</title>
        <authorList>
            <person name="Quandt C.A."/>
            <person name="Patterson W."/>
            <person name="Spatafora J.W."/>
        </authorList>
    </citation>
    <scope>NUCLEOTIDE SEQUENCE [LARGE SCALE GENOMIC DNA]</scope>
    <source>
        <strain evidence="1 2">NRBC 100945</strain>
    </source>
</reference>
<proteinExistence type="predicted"/>